<dbReference type="InParanoid" id="A0A165PC69"/>
<dbReference type="Proteomes" id="UP000076761">
    <property type="component" value="Unassembled WGS sequence"/>
</dbReference>
<feature type="compositionally biased region" description="Basic residues" evidence="1">
    <location>
        <begin position="1"/>
        <end position="10"/>
    </location>
</feature>
<organism evidence="2 3">
    <name type="scientific">Neolentinus lepideus HHB14362 ss-1</name>
    <dbReference type="NCBI Taxonomy" id="1314782"/>
    <lineage>
        <taxon>Eukaryota</taxon>
        <taxon>Fungi</taxon>
        <taxon>Dikarya</taxon>
        <taxon>Basidiomycota</taxon>
        <taxon>Agaricomycotina</taxon>
        <taxon>Agaricomycetes</taxon>
        <taxon>Gloeophyllales</taxon>
        <taxon>Gloeophyllaceae</taxon>
        <taxon>Neolentinus</taxon>
    </lineage>
</organism>
<proteinExistence type="predicted"/>
<protein>
    <submittedName>
        <fullName evidence="2">Uncharacterized protein</fullName>
    </submittedName>
</protein>
<gene>
    <name evidence="2" type="ORF">NEOLEDRAFT_1140139</name>
</gene>
<evidence type="ECO:0000256" key="1">
    <source>
        <dbReference type="SAM" id="MobiDB-lite"/>
    </source>
</evidence>
<feature type="region of interest" description="Disordered" evidence="1">
    <location>
        <begin position="1"/>
        <end position="27"/>
    </location>
</feature>
<evidence type="ECO:0000313" key="2">
    <source>
        <dbReference type="EMBL" id="KZT20825.1"/>
    </source>
</evidence>
<dbReference type="AlphaFoldDB" id="A0A165PC69"/>
<evidence type="ECO:0000313" key="3">
    <source>
        <dbReference type="Proteomes" id="UP000076761"/>
    </source>
</evidence>
<keyword evidence="3" id="KW-1185">Reference proteome</keyword>
<name>A0A165PC69_9AGAM</name>
<feature type="compositionally biased region" description="Low complexity" evidence="1">
    <location>
        <begin position="11"/>
        <end position="24"/>
    </location>
</feature>
<accession>A0A165PC69</accession>
<dbReference type="EMBL" id="KV425614">
    <property type="protein sequence ID" value="KZT20825.1"/>
    <property type="molecule type" value="Genomic_DNA"/>
</dbReference>
<reference evidence="2 3" key="1">
    <citation type="journal article" date="2016" name="Mol. Biol. Evol.">
        <title>Comparative Genomics of Early-Diverging Mushroom-Forming Fungi Provides Insights into the Origins of Lignocellulose Decay Capabilities.</title>
        <authorList>
            <person name="Nagy L.G."/>
            <person name="Riley R."/>
            <person name="Tritt A."/>
            <person name="Adam C."/>
            <person name="Daum C."/>
            <person name="Floudas D."/>
            <person name="Sun H."/>
            <person name="Yadav J.S."/>
            <person name="Pangilinan J."/>
            <person name="Larsson K.H."/>
            <person name="Matsuura K."/>
            <person name="Barry K."/>
            <person name="Labutti K."/>
            <person name="Kuo R."/>
            <person name="Ohm R.A."/>
            <person name="Bhattacharya S.S."/>
            <person name="Shirouzu T."/>
            <person name="Yoshinaga Y."/>
            <person name="Martin F.M."/>
            <person name="Grigoriev I.V."/>
            <person name="Hibbett D.S."/>
        </authorList>
    </citation>
    <scope>NUCLEOTIDE SEQUENCE [LARGE SCALE GENOMIC DNA]</scope>
    <source>
        <strain evidence="2 3">HHB14362 ss-1</strain>
    </source>
</reference>
<sequence>MSFSSRKKHPSQSTLQQQQQGQSQNITIAQAPSAALTQLKEGQQQVRDMLDS</sequence>